<dbReference type="Gene3D" id="3.10.180.10">
    <property type="entry name" value="2,3-Dihydroxybiphenyl 1,2-Dioxygenase, domain 1"/>
    <property type="match status" value="1"/>
</dbReference>
<feature type="domain" description="VOC" evidence="1">
    <location>
        <begin position="6"/>
        <end position="120"/>
    </location>
</feature>
<dbReference type="AlphaFoldDB" id="Q1IIJ8"/>
<dbReference type="SUPFAM" id="SSF54593">
    <property type="entry name" value="Glyoxalase/Bleomycin resistance protein/Dihydroxybiphenyl dioxygenase"/>
    <property type="match status" value="1"/>
</dbReference>
<organism evidence="2 3">
    <name type="scientific">Koribacter versatilis (strain Ellin345)</name>
    <dbReference type="NCBI Taxonomy" id="204669"/>
    <lineage>
        <taxon>Bacteria</taxon>
        <taxon>Pseudomonadati</taxon>
        <taxon>Acidobacteriota</taxon>
        <taxon>Terriglobia</taxon>
        <taxon>Terriglobales</taxon>
        <taxon>Candidatus Korobacteraceae</taxon>
        <taxon>Candidatus Korobacter</taxon>
    </lineage>
</organism>
<dbReference type="EC" id="5.1.99.1" evidence="2"/>
<dbReference type="PROSITE" id="PS51819">
    <property type="entry name" value="VOC"/>
    <property type="match status" value="1"/>
</dbReference>
<dbReference type="eggNOG" id="COG0346">
    <property type="taxonomic scope" value="Bacteria"/>
</dbReference>
<name>Q1IIJ8_KORVE</name>
<dbReference type="HOGENOM" id="CLU_155790_0_0_0"/>
<dbReference type="OrthoDB" id="9804944at2"/>
<dbReference type="EnsemblBacteria" id="ABF43302">
    <property type="protein sequence ID" value="ABF43302"/>
    <property type="gene ID" value="Acid345_4302"/>
</dbReference>
<dbReference type="STRING" id="204669.Acid345_4302"/>
<dbReference type="InterPro" id="IPR037523">
    <property type="entry name" value="VOC_core"/>
</dbReference>
<keyword evidence="2" id="KW-0413">Isomerase</keyword>
<dbReference type="Proteomes" id="UP000002432">
    <property type="component" value="Chromosome"/>
</dbReference>
<protein>
    <submittedName>
        <fullName evidence="2">Methylmalonyl-CoA epimerase</fullName>
        <ecNumber evidence="2">5.1.99.1</ecNumber>
    </submittedName>
</protein>
<evidence type="ECO:0000259" key="1">
    <source>
        <dbReference type="PROSITE" id="PS51819"/>
    </source>
</evidence>
<dbReference type="InterPro" id="IPR029068">
    <property type="entry name" value="Glyas_Bleomycin-R_OHBP_Dase"/>
</dbReference>
<dbReference type="InterPro" id="IPR004360">
    <property type="entry name" value="Glyas_Fos-R_dOase_dom"/>
</dbReference>
<dbReference type="GO" id="GO:0004493">
    <property type="term" value="F:methylmalonyl-CoA epimerase activity"/>
    <property type="evidence" value="ECO:0007669"/>
    <property type="project" value="UniProtKB-EC"/>
</dbReference>
<gene>
    <name evidence="2" type="ordered locus">Acid345_4302</name>
</gene>
<evidence type="ECO:0000313" key="3">
    <source>
        <dbReference type="Proteomes" id="UP000002432"/>
    </source>
</evidence>
<accession>Q1IIJ8</accession>
<dbReference type="EMBL" id="CP000360">
    <property type="protein sequence ID" value="ABF43302.1"/>
    <property type="molecule type" value="Genomic_DNA"/>
</dbReference>
<proteinExistence type="predicted"/>
<keyword evidence="3" id="KW-1185">Reference proteome</keyword>
<evidence type="ECO:0000313" key="2">
    <source>
        <dbReference type="EMBL" id="ABF43302.1"/>
    </source>
</evidence>
<dbReference type="RefSeq" id="WP_011525099.1">
    <property type="nucleotide sequence ID" value="NC_008009.1"/>
</dbReference>
<dbReference type="Pfam" id="PF00903">
    <property type="entry name" value="Glyoxalase"/>
    <property type="match status" value="1"/>
</dbReference>
<sequence length="122" mass="14013">MSEITAIGQIAINMKDAARATAFYRDVLCLKHLFSAGNLVFFDCGGIRLMLDIAEKPEFDHPSSIIYFKVPDLRSTYERMKTSGAKFEDEPHMIARMPDHELWMCFFRDTEGNLLSLMSEVR</sequence>
<reference evidence="2 3" key="1">
    <citation type="journal article" date="2009" name="Appl. Environ. Microbiol.">
        <title>Three genomes from the phylum Acidobacteria provide insight into the lifestyles of these microorganisms in soils.</title>
        <authorList>
            <person name="Ward N.L."/>
            <person name="Challacombe J.F."/>
            <person name="Janssen P.H."/>
            <person name="Henrissat B."/>
            <person name="Coutinho P.M."/>
            <person name="Wu M."/>
            <person name="Xie G."/>
            <person name="Haft D.H."/>
            <person name="Sait M."/>
            <person name="Badger J."/>
            <person name="Barabote R.D."/>
            <person name="Bradley B."/>
            <person name="Brettin T.S."/>
            <person name="Brinkac L.M."/>
            <person name="Bruce D."/>
            <person name="Creasy T."/>
            <person name="Daugherty S.C."/>
            <person name="Davidsen T.M."/>
            <person name="DeBoy R.T."/>
            <person name="Detter J.C."/>
            <person name="Dodson R.J."/>
            <person name="Durkin A.S."/>
            <person name="Ganapathy A."/>
            <person name="Gwinn-Giglio M."/>
            <person name="Han C.S."/>
            <person name="Khouri H."/>
            <person name="Kiss H."/>
            <person name="Kothari S.P."/>
            <person name="Madupu R."/>
            <person name="Nelson K.E."/>
            <person name="Nelson W.C."/>
            <person name="Paulsen I."/>
            <person name="Penn K."/>
            <person name="Ren Q."/>
            <person name="Rosovitz M.J."/>
            <person name="Selengut J.D."/>
            <person name="Shrivastava S."/>
            <person name="Sullivan S.A."/>
            <person name="Tapia R."/>
            <person name="Thompson L.S."/>
            <person name="Watkins K.L."/>
            <person name="Yang Q."/>
            <person name="Yu C."/>
            <person name="Zafar N."/>
            <person name="Zhou L."/>
            <person name="Kuske C.R."/>
        </authorList>
    </citation>
    <scope>NUCLEOTIDE SEQUENCE [LARGE SCALE GENOMIC DNA]</scope>
    <source>
        <strain evidence="2 3">Ellin345</strain>
    </source>
</reference>
<dbReference type="KEGG" id="aba:Acid345_4302"/>